<keyword evidence="2" id="KW-1185">Reference proteome</keyword>
<comment type="caution">
    <text evidence="1">The sequence shown here is derived from an EMBL/GenBank/DDBJ whole genome shotgun (WGS) entry which is preliminary data.</text>
</comment>
<reference evidence="1 2" key="2">
    <citation type="journal article" date="2017" name="Genome Biol.">
        <title>New reference genome sequences of hot pepper reveal the massive evolution of plant disease-resistance genes by retroduplication.</title>
        <authorList>
            <person name="Kim S."/>
            <person name="Park J."/>
            <person name="Yeom S.I."/>
            <person name="Kim Y.M."/>
            <person name="Seo E."/>
            <person name="Kim K.T."/>
            <person name="Kim M.S."/>
            <person name="Lee J.M."/>
            <person name="Cheong K."/>
            <person name="Shin H.S."/>
            <person name="Kim S.B."/>
            <person name="Han K."/>
            <person name="Lee J."/>
            <person name="Park M."/>
            <person name="Lee H.A."/>
            <person name="Lee H.Y."/>
            <person name="Lee Y."/>
            <person name="Oh S."/>
            <person name="Lee J.H."/>
            <person name="Choi E."/>
            <person name="Choi E."/>
            <person name="Lee S.E."/>
            <person name="Jeon J."/>
            <person name="Kim H."/>
            <person name="Choi G."/>
            <person name="Song H."/>
            <person name="Lee J."/>
            <person name="Lee S.C."/>
            <person name="Kwon J.K."/>
            <person name="Lee H.Y."/>
            <person name="Koo N."/>
            <person name="Hong Y."/>
            <person name="Kim R.W."/>
            <person name="Kang W.H."/>
            <person name="Huh J.H."/>
            <person name="Kang B.C."/>
            <person name="Yang T.J."/>
            <person name="Lee Y.H."/>
            <person name="Bennetzen J.L."/>
            <person name="Choi D."/>
        </authorList>
    </citation>
    <scope>NUCLEOTIDE SEQUENCE [LARGE SCALE GENOMIC DNA]</scope>
    <source>
        <strain evidence="2">cv. CM334</strain>
    </source>
</reference>
<evidence type="ECO:0000313" key="1">
    <source>
        <dbReference type="EMBL" id="PHT70727.1"/>
    </source>
</evidence>
<evidence type="ECO:0000313" key="2">
    <source>
        <dbReference type="Proteomes" id="UP000222542"/>
    </source>
</evidence>
<protein>
    <submittedName>
        <fullName evidence="1">Uncharacterized protein</fullName>
    </submittedName>
</protein>
<name>A0A2G2YLV1_CAPAN</name>
<dbReference type="Gene3D" id="2.40.160.200">
    <property type="entry name" value="LURP1-related"/>
    <property type="match status" value="1"/>
</dbReference>
<reference evidence="1 2" key="1">
    <citation type="journal article" date="2014" name="Nat. Genet.">
        <title>Genome sequence of the hot pepper provides insights into the evolution of pungency in Capsicum species.</title>
        <authorList>
            <person name="Kim S."/>
            <person name="Park M."/>
            <person name="Yeom S.I."/>
            <person name="Kim Y.M."/>
            <person name="Lee J.M."/>
            <person name="Lee H.A."/>
            <person name="Seo E."/>
            <person name="Choi J."/>
            <person name="Cheong K."/>
            <person name="Kim K.T."/>
            <person name="Jung K."/>
            <person name="Lee G.W."/>
            <person name="Oh S.K."/>
            <person name="Bae C."/>
            <person name="Kim S.B."/>
            <person name="Lee H.Y."/>
            <person name="Kim S.Y."/>
            <person name="Kim M.S."/>
            <person name="Kang B.C."/>
            <person name="Jo Y.D."/>
            <person name="Yang H.B."/>
            <person name="Jeong H.J."/>
            <person name="Kang W.H."/>
            <person name="Kwon J.K."/>
            <person name="Shin C."/>
            <person name="Lim J.Y."/>
            <person name="Park J.H."/>
            <person name="Huh J.H."/>
            <person name="Kim J.S."/>
            <person name="Kim B.D."/>
            <person name="Cohen O."/>
            <person name="Paran I."/>
            <person name="Suh M.C."/>
            <person name="Lee S.B."/>
            <person name="Kim Y.K."/>
            <person name="Shin Y."/>
            <person name="Noh S.J."/>
            <person name="Park J."/>
            <person name="Seo Y.S."/>
            <person name="Kwon S.Y."/>
            <person name="Kim H.A."/>
            <person name="Park J.M."/>
            <person name="Kim H.J."/>
            <person name="Choi S.B."/>
            <person name="Bosland P.W."/>
            <person name="Reeves G."/>
            <person name="Jo S.H."/>
            <person name="Lee B.W."/>
            <person name="Cho H.T."/>
            <person name="Choi H.S."/>
            <person name="Lee M.S."/>
            <person name="Yu Y."/>
            <person name="Do Choi Y."/>
            <person name="Park B.S."/>
            <person name="van Deynze A."/>
            <person name="Ashrafi H."/>
            <person name="Hill T."/>
            <person name="Kim W.T."/>
            <person name="Pai H.S."/>
            <person name="Ahn H.K."/>
            <person name="Yeam I."/>
            <person name="Giovannoni J.J."/>
            <person name="Rose J.K."/>
            <person name="Sorensen I."/>
            <person name="Lee S.J."/>
            <person name="Kim R.W."/>
            <person name="Choi I.Y."/>
            <person name="Choi B.S."/>
            <person name="Lim J.S."/>
            <person name="Lee Y.H."/>
            <person name="Choi D."/>
        </authorList>
    </citation>
    <scope>NUCLEOTIDE SEQUENCE [LARGE SCALE GENOMIC DNA]</scope>
    <source>
        <strain evidence="2">cv. CM334</strain>
    </source>
</reference>
<dbReference type="Gramene" id="PHT70727">
    <property type="protein sequence ID" value="PHT70727"/>
    <property type="gene ID" value="T459_25831"/>
</dbReference>
<accession>A0A2G2YLV1</accession>
<proteinExistence type="predicted"/>
<dbReference type="InterPro" id="IPR038595">
    <property type="entry name" value="LOR_sf"/>
</dbReference>
<organism evidence="1 2">
    <name type="scientific">Capsicum annuum</name>
    <name type="common">Capsicum pepper</name>
    <dbReference type="NCBI Taxonomy" id="4072"/>
    <lineage>
        <taxon>Eukaryota</taxon>
        <taxon>Viridiplantae</taxon>
        <taxon>Streptophyta</taxon>
        <taxon>Embryophyta</taxon>
        <taxon>Tracheophyta</taxon>
        <taxon>Spermatophyta</taxon>
        <taxon>Magnoliopsida</taxon>
        <taxon>eudicotyledons</taxon>
        <taxon>Gunneridae</taxon>
        <taxon>Pentapetalae</taxon>
        <taxon>asterids</taxon>
        <taxon>lamiids</taxon>
        <taxon>Solanales</taxon>
        <taxon>Solanaceae</taxon>
        <taxon>Solanoideae</taxon>
        <taxon>Capsiceae</taxon>
        <taxon>Capsicum</taxon>
    </lineage>
</organism>
<dbReference type="EMBL" id="AYRZ02000010">
    <property type="protein sequence ID" value="PHT70727.1"/>
    <property type="molecule type" value="Genomic_DNA"/>
</dbReference>
<sequence length="245" mass="27127">MMANQQVAIISPQFCEPYSVDLNIVRKLMNLSEGAFEVTDVNDPKVIDRIKKKLFGATTITRKTILEGGFVVVDDGSGSGSSSGSAIGDNDAPIVFEIKNHFDYDHTSYTDFATPSECSACKCQDYKSKHDVVINVINALIASVKEMTSKRGVILSKRISYPYTSLEINVAKRRRKEISKTSSIIKKSKIITPLSLSCTFDQCISDIGEPHELKKVNKYHLFQQINRHIFVSTDDISVAPVVVDG</sequence>
<dbReference type="AlphaFoldDB" id="A0A2G2YLV1"/>
<gene>
    <name evidence="1" type="ORF">T459_25831</name>
</gene>
<dbReference type="Proteomes" id="UP000222542">
    <property type="component" value="Unassembled WGS sequence"/>
</dbReference>